<evidence type="ECO:0000313" key="1">
    <source>
        <dbReference type="EMBL" id="MBW0501025.1"/>
    </source>
</evidence>
<gene>
    <name evidence="1" type="ORF">O181_040740</name>
</gene>
<proteinExistence type="predicted"/>
<accession>A0A9Q3HGG2</accession>
<dbReference type="Proteomes" id="UP000765509">
    <property type="component" value="Unassembled WGS sequence"/>
</dbReference>
<keyword evidence="2" id="KW-1185">Reference proteome</keyword>
<dbReference type="OrthoDB" id="74300at2759"/>
<evidence type="ECO:0000313" key="2">
    <source>
        <dbReference type="Proteomes" id="UP000765509"/>
    </source>
</evidence>
<comment type="caution">
    <text evidence="1">The sequence shown here is derived from an EMBL/GenBank/DDBJ whole genome shotgun (WGS) entry which is preliminary data.</text>
</comment>
<organism evidence="1 2">
    <name type="scientific">Austropuccinia psidii MF-1</name>
    <dbReference type="NCBI Taxonomy" id="1389203"/>
    <lineage>
        <taxon>Eukaryota</taxon>
        <taxon>Fungi</taxon>
        <taxon>Dikarya</taxon>
        <taxon>Basidiomycota</taxon>
        <taxon>Pucciniomycotina</taxon>
        <taxon>Pucciniomycetes</taxon>
        <taxon>Pucciniales</taxon>
        <taxon>Sphaerophragmiaceae</taxon>
        <taxon>Austropuccinia</taxon>
    </lineage>
</organism>
<sequence length="258" mass="29947">MIRTFPSYGQELKYSYGFTHGWCTLMPALELSYKTSIPASTGKTPAMLEKGRNPKLPVDTLKKYLVDIHPIPSIFELLLDKVRKHAIISMNYAFKYAKQKWHKSHKNPEFKVGDLILVSTLSFNHIKGPKRLKDSFSGPFIIKDLHGTNAVQVELSGELAYKHPTFPVSLAKHYTSIDKALFPLINETLLEVPPLDQSEEKKELKVLKARRLRGKNEREYLVRYKKPQHEDEWIVAEKIPDAKMFLRIFRHERRPIPQ</sequence>
<protein>
    <recommendedName>
        <fullName evidence="3">Chromo domain-containing protein</fullName>
    </recommendedName>
</protein>
<name>A0A9Q3HGG2_9BASI</name>
<evidence type="ECO:0008006" key="3">
    <source>
        <dbReference type="Google" id="ProtNLM"/>
    </source>
</evidence>
<dbReference type="EMBL" id="AVOT02016108">
    <property type="protein sequence ID" value="MBW0501025.1"/>
    <property type="molecule type" value="Genomic_DNA"/>
</dbReference>
<dbReference type="AlphaFoldDB" id="A0A9Q3HGG2"/>
<reference evidence="1" key="1">
    <citation type="submission" date="2021-03" db="EMBL/GenBank/DDBJ databases">
        <title>Draft genome sequence of rust myrtle Austropuccinia psidii MF-1, a brazilian biotype.</title>
        <authorList>
            <person name="Quecine M.C."/>
            <person name="Pachon D.M.R."/>
            <person name="Bonatelli M.L."/>
            <person name="Correr F.H."/>
            <person name="Franceschini L.M."/>
            <person name="Leite T.F."/>
            <person name="Margarido G.R.A."/>
            <person name="Almeida C.A."/>
            <person name="Ferrarezi J.A."/>
            <person name="Labate C.A."/>
        </authorList>
    </citation>
    <scope>NUCLEOTIDE SEQUENCE</scope>
    <source>
        <strain evidence="1">MF-1</strain>
    </source>
</reference>